<gene>
    <name evidence="1" type="ORF">K1T71_012210</name>
</gene>
<accession>A0ACC1CL67</accession>
<proteinExistence type="predicted"/>
<comment type="caution">
    <text evidence="1">The sequence shown here is derived from an EMBL/GenBank/DDBJ whole genome shotgun (WGS) entry which is preliminary data.</text>
</comment>
<evidence type="ECO:0000313" key="1">
    <source>
        <dbReference type="EMBL" id="KAJ0172237.1"/>
    </source>
</evidence>
<evidence type="ECO:0000313" key="2">
    <source>
        <dbReference type="Proteomes" id="UP000824533"/>
    </source>
</evidence>
<dbReference type="Proteomes" id="UP000824533">
    <property type="component" value="Linkage Group LG22"/>
</dbReference>
<name>A0ACC1CL67_9NEOP</name>
<organism evidence="1 2">
    <name type="scientific">Dendrolimus kikuchii</name>
    <dbReference type="NCBI Taxonomy" id="765133"/>
    <lineage>
        <taxon>Eukaryota</taxon>
        <taxon>Metazoa</taxon>
        <taxon>Ecdysozoa</taxon>
        <taxon>Arthropoda</taxon>
        <taxon>Hexapoda</taxon>
        <taxon>Insecta</taxon>
        <taxon>Pterygota</taxon>
        <taxon>Neoptera</taxon>
        <taxon>Endopterygota</taxon>
        <taxon>Lepidoptera</taxon>
        <taxon>Glossata</taxon>
        <taxon>Ditrysia</taxon>
        <taxon>Bombycoidea</taxon>
        <taxon>Lasiocampidae</taxon>
        <taxon>Dendrolimus</taxon>
    </lineage>
</organism>
<sequence>MSEVLKELVAKRGSLKGIITRLQVFILSNALEAASSAQLQVRLLRLQKSFSELEDVNNKISLLDPNDKEDVSIVEDIFYEISAALNELIEQSNKDPRLHTNQHHRDLALPVIKIEPFDDNNLCNICLGSHRRRCKFHFRCIHCKKKHNSLLHPNDQDSVTLLTTHDCGNDGHKANPSILCNTKLKDSVADTLPKFANNSNVYCHMCKSDMSDVSFIHYNFGNRKWFHKNYSKYNT</sequence>
<dbReference type="EMBL" id="CM034408">
    <property type="protein sequence ID" value="KAJ0172237.1"/>
    <property type="molecule type" value="Genomic_DNA"/>
</dbReference>
<keyword evidence="2" id="KW-1185">Reference proteome</keyword>
<protein>
    <submittedName>
        <fullName evidence="1">Uncharacterized protein</fullName>
    </submittedName>
</protein>
<reference evidence="1 2" key="1">
    <citation type="journal article" date="2021" name="Front. Genet.">
        <title>Chromosome-Level Genome Assembly Reveals Significant Gene Expansion in the Toll and IMD Signaling Pathways of Dendrolimus kikuchii.</title>
        <authorList>
            <person name="Zhou J."/>
            <person name="Wu P."/>
            <person name="Xiong Z."/>
            <person name="Liu N."/>
            <person name="Zhao N."/>
            <person name="Ji M."/>
            <person name="Qiu Y."/>
            <person name="Yang B."/>
        </authorList>
    </citation>
    <scope>NUCLEOTIDE SEQUENCE [LARGE SCALE GENOMIC DNA]</scope>
    <source>
        <strain evidence="1">Ann1</strain>
    </source>
</reference>